<proteinExistence type="predicted"/>
<reference evidence="1" key="1">
    <citation type="journal article" date="2013" name="J. Plant Res.">
        <title>Effect of fungi and light on seed germination of three Opuntia species from semiarid lands of central Mexico.</title>
        <authorList>
            <person name="Delgado-Sanchez P."/>
            <person name="Jimenez-Bremont J.F."/>
            <person name="Guerrero-Gonzalez Mde L."/>
            <person name="Flores J."/>
        </authorList>
    </citation>
    <scope>NUCLEOTIDE SEQUENCE</scope>
    <source>
        <tissue evidence="1">Cladode</tissue>
    </source>
</reference>
<evidence type="ECO:0000313" key="1">
    <source>
        <dbReference type="EMBL" id="MBA4627045.1"/>
    </source>
</evidence>
<reference evidence="1" key="2">
    <citation type="submission" date="2020-07" db="EMBL/GenBank/DDBJ databases">
        <authorList>
            <person name="Vera ALvarez R."/>
            <person name="Arias-Moreno D.M."/>
            <person name="Jimenez-Jacinto V."/>
            <person name="Jimenez-Bremont J.F."/>
            <person name="Swaminathan K."/>
            <person name="Moose S.P."/>
            <person name="Guerrero-Gonzalez M.L."/>
            <person name="Marino-Ramirez L."/>
            <person name="Landsman D."/>
            <person name="Rodriguez-Kessler M."/>
            <person name="Delgado-Sanchez P."/>
        </authorList>
    </citation>
    <scope>NUCLEOTIDE SEQUENCE</scope>
    <source>
        <tissue evidence="1">Cladode</tissue>
    </source>
</reference>
<dbReference type="EMBL" id="GISG01059840">
    <property type="protein sequence ID" value="MBA4627045.1"/>
    <property type="molecule type" value="Transcribed_RNA"/>
</dbReference>
<protein>
    <submittedName>
        <fullName evidence="1">Uncharacterized protein</fullName>
    </submittedName>
</protein>
<name>A0A7C9CZ44_OPUST</name>
<dbReference type="AlphaFoldDB" id="A0A7C9CZ44"/>
<sequence length="107" mass="12358">MLATVRLFFCYLGLLLLLLLRFSAWPLHRGGRFWPATVVDVRFFTSFVAVCDLFFSSLDSAMVRRSPPRHLQAVTALFWLARSLPLYVWVEFRGWWCAEGIGATGER</sequence>
<accession>A0A7C9CZ44</accession>
<organism evidence="1">
    <name type="scientific">Opuntia streptacantha</name>
    <name type="common">Prickly pear cactus</name>
    <name type="synonym">Opuntia cardona</name>
    <dbReference type="NCBI Taxonomy" id="393608"/>
    <lineage>
        <taxon>Eukaryota</taxon>
        <taxon>Viridiplantae</taxon>
        <taxon>Streptophyta</taxon>
        <taxon>Embryophyta</taxon>
        <taxon>Tracheophyta</taxon>
        <taxon>Spermatophyta</taxon>
        <taxon>Magnoliopsida</taxon>
        <taxon>eudicotyledons</taxon>
        <taxon>Gunneridae</taxon>
        <taxon>Pentapetalae</taxon>
        <taxon>Caryophyllales</taxon>
        <taxon>Cactineae</taxon>
        <taxon>Cactaceae</taxon>
        <taxon>Opuntioideae</taxon>
        <taxon>Opuntia</taxon>
    </lineage>
</organism>